<evidence type="ECO:0000256" key="1">
    <source>
        <dbReference type="SAM" id="MobiDB-lite"/>
    </source>
</evidence>
<feature type="compositionally biased region" description="Gly residues" evidence="1">
    <location>
        <begin position="1"/>
        <end position="21"/>
    </location>
</feature>
<accession>A0ABP4MEA2</accession>
<protein>
    <submittedName>
        <fullName evidence="2">Uncharacterized protein</fullName>
    </submittedName>
</protein>
<reference evidence="3" key="1">
    <citation type="journal article" date="2019" name="Int. J. Syst. Evol. Microbiol.">
        <title>The Global Catalogue of Microorganisms (GCM) 10K type strain sequencing project: providing services to taxonomists for standard genome sequencing and annotation.</title>
        <authorList>
            <consortium name="The Broad Institute Genomics Platform"/>
            <consortium name="The Broad Institute Genome Sequencing Center for Infectious Disease"/>
            <person name="Wu L."/>
            <person name="Ma J."/>
        </authorList>
    </citation>
    <scope>NUCLEOTIDE SEQUENCE [LARGE SCALE GENOMIC DNA]</scope>
    <source>
        <strain evidence="3">JCM 15933</strain>
    </source>
</reference>
<evidence type="ECO:0000313" key="2">
    <source>
        <dbReference type="EMBL" id="GAA1540732.1"/>
    </source>
</evidence>
<feature type="region of interest" description="Disordered" evidence="1">
    <location>
        <begin position="1"/>
        <end position="63"/>
    </location>
</feature>
<keyword evidence="3" id="KW-1185">Reference proteome</keyword>
<name>A0ABP4MEA2_9ACTN</name>
<dbReference type="EMBL" id="BAAAQD010000016">
    <property type="protein sequence ID" value="GAA1540732.1"/>
    <property type="molecule type" value="Genomic_DNA"/>
</dbReference>
<sequence>MGALDGEGAGGGPPDAGAGPGDGDDPGALRCGGVHGGHRATLPPTARSTPLRRAAPGARSCGLRGHQTSAILPLVKQTDAAHVAVEVIDERTYLNGRFANLVRIGLQPVDVR</sequence>
<comment type="caution">
    <text evidence="2">The sequence shown here is derived from an EMBL/GenBank/DDBJ whole genome shotgun (WGS) entry which is preliminary data.</text>
</comment>
<dbReference type="Proteomes" id="UP001501470">
    <property type="component" value="Unassembled WGS sequence"/>
</dbReference>
<organism evidence="2 3">
    <name type="scientific">Dactylosporangium maewongense</name>
    <dbReference type="NCBI Taxonomy" id="634393"/>
    <lineage>
        <taxon>Bacteria</taxon>
        <taxon>Bacillati</taxon>
        <taxon>Actinomycetota</taxon>
        <taxon>Actinomycetes</taxon>
        <taxon>Micromonosporales</taxon>
        <taxon>Micromonosporaceae</taxon>
        <taxon>Dactylosporangium</taxon>
    </lineage>
</organism>
<evidence type="ECO:0000313" key="3">
    <source>
        <dbReference type="Proteomes" id="UP001501470"/>
    </source>
</evidence>
<proteinExistence type="predicted"/>
<gene>
    <name evidence="2" type="ORF">GCM10009827_070120</name>
</gene>